<evidence type="ECO:0000256" key="5">
    <source>
        <dbReference type="SAM" id="Phobius"/>
    </source>
</evidence>
<gene>
    <name evidence="8" type="ORF">HD596_006797</name>
</gene>
<proteinExistence type="predicted"/>
<evidence type="ECO:0000313" key="9">
    <source>
        <dbReference type="Proteomes" id="UP000579153"/>
    </source>
</evidence>
<name>A0A7W9LDQ3_9ACTN</name>
<evidence type="ECO:0000256" key="1">
    <source>
        <dbReference type="ARBA" id="ARBA00004141"/>
    </source>
</evidence>
<feature type="transmembrane region" description="Helical" evidence="5">
    <location>
        <begin position="235"/>
        <end position="256"/>
    </location>
</feature>
<keyword evidence="4 5" id="KW-0472">Membrane</keyword>
<feature type="transmembrane region" description="Helical" evidence="5">
    <location>
        <begin position="354"/>
        <end position="376"/>
    </location>
</feature>
<feature type="domain" description="O-antigen ligase-related" evidence="7">
    <location>
        <begin position="201"/>
        <end position="360"/>
    </location>
</feature>
<evidence type="ECO:0000256" key="2">
    <source>
        <dbReference type="ARBA" id="ARBA00022692"/>
    </source>
</evidence>
<keyword evidence="6" id="KW-0732">Signal</keyword>
<sequence>MRALCRRPSLAAAATVLLTCLPAGRQEVSAGVQVTAADLASLLLVALAATLALASRPTHPLPASAVVPARALVLAPVAGAAGIALLASPDVLTSLPGYVRCLQVFVLVPLAVLVTVRDRTDTLVVGGALVGAAALQGLVGCVQAVTGTGASYAGERVRAVGTFGALDVMGMASVVSYGALLLLAAGLAWRGGRRVAALGGAALLCVPLALSLSRGAWLALLGASLVMLVVHSRALAARVILLGAAAATVLVLGPGAGSDPDLLGRRLASITSAVSQPDQSVSDRYSLWLTATRVWQDHPLTGAGPRRFAELRDAYAPIELSSGSDTDDPVNGFQRRPLLSPHNMYLLTLSEQGLLGLAALCACLASMAWWAVRAAVPAAAGLLAWQGIDFLYGDVGGPSTVVTSVVLGLVLSLVARPAATGWAGGAPVALGVAR</sequence>
<evidence type="ECO:0000313" key="8">
    <source>
        <dbReference type="EMBL" id="MBB5780041.1"/>
    </source>
</evidence>
<keyword evidence="2 5" id="KW-0812">Transmembrane</keyword>
<feature type="signal peptide" evidence="6">
    <location>
        <begin position="1"/>
        <end position="25"/>
    </location>
</feature>
<dbReference type="PANTHER" id="PTHR37422:SF13">
    <property type="entry name" value="LIPOPOLYSACCHARIDE BIOSYNTHESIS PROTEIN PA4999-RELATED"/>
    <property type="match status" value="1"/>
</dbReference>
<feature type="transmembrane region" description="Helical" evidence="5">
    <location>
        <begin position="97"/>
        <end position="116"/>
    </location>
</feature>
<keyword evidence="9" id="KW-1185">Reference proteome</keyword>
<dbReference type="Proteomes" id="UP000579153">
    <property type="component" value="Unassembled WGS sequence"/>
</dbReference>
<keyword evidence="8" id="KW-0436">Ligase</keyword>
<reference evidence="8 9" key="1">
    <citation type="submission" date="2020-08" db="EMBL/GenBank/DDBJ databases">
        <title>Sequencing the genomes of 1000 actinobacteria strains.</title>
        <authorList>
            <person name="Klenk H.-P."/>
        </authorList>
    </citation>
    <scope>NUCLEOTIDE SEQUENCE [LARGE SCALE GENOMIC DNA]</scope>
    <source>
        <strain evidence="8 9">DSM 45507</strain>
    </source>
</reference>
<dbReference type="InterPro" id="IPR051533">
    <property type="entry name" value="WaaL-like"/>
</dbReference>
<evidence type="ECO:0000259" key="7">
    <source>
        <dbReference type="Pfam" id="PF04932"/>
    </source>
</evidence>
<dbReference type="AlphaFoldDB" id="A0A7W9LDQ3"/>
<accession>A0A7W9LDQ3</accession>
<dbReference type="GO" id="GO:0016874">
    <property type="term" value="F:ligase activity"/>
    <property type="evidence" value="ECO:0007669"/>
    <property type="project" value="UniProtKB-KW"/>
</dbReference>
<dbReference type="InterPro" id="IPR007016">
    <property type="entry name" value="O-antigen_ligase-rel_domated"/>
</dbReference>
<organism evidence="8 9">
    <name type="scientific">Nonomuraea jabiensis</name>
    <dbReference type="NCBI Taxonomy" id="882448"/>
    <lineage>
        <taxon>Bacteria</taxon>
        <taxon>Bacillati</taxon>
        <taxon>Actinomycetota</taxon>
        <taxon>Actinomycetes</taxon>
        <taxon>Streptosporangiales</taxon>
        <taxon>Streptosporangiaceae</taxon>
        <taxon>Nonomuraea</taxon>
    </lineage>
</organism>
<comment type="caution">
    <text evidence="8">The sequence shown here is derived from an EMBL/GenBank/DDBJ whole genome shotgun (WGS) entry which is preliminary data.</text>
</comment>
<protein>
    <submittedName>
        <fullName evidence="8">O-antigen ligase</fullName>
    </submittedName>
</protein>
<evidence type="ECO:0000256" key="6">
    <source>
        <dbReference type="SAM" id="SignalP"/>
    </source>
</evidence>
<dbReference type="RefSeq" id="WP_185073267.1">
    <property type="nucleotide sequence ID" value="NZ_JACHMB010000001.1"/>
</dbReference>
<feature type="transmembrane region" description="Helical" evidence="5">
    <location>
        <begin position="396"/>
        <end position="415"/>
    </location>
</feature>
<feature type="transmembrane region" description="Helical" evidence="5">
    <location>
        <begin position="165"/>
        <end position="189"/>
    </location>
</feature>
<dbReference type="Pfam" id="PF04932">
    <property type="entry name" value="Wzy_C"/>
    <property type="match status" value="1"/>
</dbReference>
<feature type="transmembrane region" description="Helical" evidence="5">
    <location>
        <begin position="201"/>
        <end position="229"/>
    </location>
</feature>
<evidence type="ECO:0000256" key="3">
    <source>
        <dbReference type="ARBA" id="ARBA00022989"/>
    </source>
</evidence>
<comment type="subcellular location">
    <subcellularLocation>
        <location evidence="1">Membrane</location>
        <topology evidence="1">Multi-pass membrane protein</topology>
    </subcellularLocation>
</comment>
<dbReference type="PANTHER" id="PTHR37422">
    <property type="entry name" value="TEICHURONIC ACID BIOSYNTHESIS PROTEIN TUAE"/>
    <property type="match status" value="1"/>
</dbReference>
<dbReference type="EMBL" id="JACHMB010000001">
    <property type="protein sequence ID" value="MBB5780041.1"/>
    <property type="molecule type" value="Genomic_DNA"/>
</dbReference>
<feature type="chain" id="PRO_5031423095" evidence="6">
    <location>
        <begin position="26"/>
        <end position="434"/>
    </location>
</feature>
<dbReference type="GO" id="GO:0016020">
    <property type="term" value="C:membrane"/>
    <property type="evidence" value="ECO:0007669"/>
    <property type="project" value="UniProtKB-SubCell"/>
</dbReference>
<evidence type="ECO:0000256" key="4">
    <source>
        <dbReference type="ARBA" id="ARBA00023136"/>
    </source>
</evidence>
<feature type="transmembrane region" description="Helical" evidence="5">
    <location>
        <begin position="66"/>
        <end position="85"/>
    </location>
</feature>
<feature type="transmembrane region" description="Helical" evidence="5">
    <location>
        <begin position="123"/>
        <end position="145"/>
    </location>
</feature>
<keyword evidence="3 5" id="KW-1133">Transmembrane helix</keyword>